<proteinExistence type="predicted"/>
<evidence type="ECO:0000256" key="1">
    <source>
        <dbReference type="SAM" id="MobiDB-lite"/>
    </source>
</evidence>
<evidence type="ECO:0000313" key="3">
    <source>
        <dbReference type="Proteomes" id="UP001249851"/>
    </source>
</evidence>
<feature type="compositionally biased region" description="Basic residues" evidence="1">
    <location>
        <begin position="229"/>
        <end position="239"/>
    </location>
</feature>
<feature type="compositionally biased region" description="Polar residues" evidence="1">
    <location>
        <begin position="268"/>
        <end position="278"/>
    </location>
</feature>
<dbReference type="InterPro" id="IPR036875">
    <property type="entry name" value="Znf_CCHC_sf"/>
</dbReference>
<feature type="compositionally biased region" description="Basic and acidic residues" evidence="1">
    <location>
        <begin position="321"/>
        <end position="334"/>
    </location>
</feature>
<feature type="compositionally biased region" description="Polar residues" evidence="1">
    <location>
        <begin position="1"/>
        <end position="17"/>
    </location>
</feature>
<protein>
    <submittedName>
        <fullName evidence="2">Uncharacterized protein</fullName>
    </submittedName>
</protein>
<dbReference type="SUPFAM" id="SSF57756">
    <property type="entry name" value="Retrovirus zinc finger-like domains"/>
    <property type="match status" value="1"/>
</dbReference>
<dbReference type="AlphaFoldDB" id="A0AAD9PR18"/>
<name>A0AAD9PR18_ACRCE</name>
<gene>
    <name evidence="2" type="ORF">P5673_032858</name>
</gene>
<dbReference type="GO" id="GO:0008270">
    <property type="term" value="F:zinc ion binding"/>
    <property type="evidence" value="ECO:0007669"/>
    <property type="project" value="InterPro"/>
</dbReference>
<reference evidence="2" key="1">
    <citation type="journal article" date="2023" name="G3 (Bethesda)">
        <title>Whole genome assembly and annotation of the endangered Caribbean coral Acropora cervicornis.</title>
        <authorList>
            <person name="Selwyn J.D."/>
            <person name="Vollmer S.V."/>
        </authorList>
    </citation>
    <scope>NUCLEOTIDE SEQUENCE</scope>
    <source>
        <strain evidence="2">K2</strain>
    </source>
</reference>
<dbReference type="PANTHER" id="PTHR33198">
    <property type="entry name" value="ANK_REP_REGION DOMAIN-CONTAINING PROTEIN-RELATED"/>
    <property type="match status" value="1"/>
</dbReference>
<dbReference type="PANTHER" id="PTHR33198:SF19">
    <property type="entry name" value="CCHC-TYPE DOMAIN-CONTAINING PROTEIN"/>
    <property type="match status" value="1"/>
</dbReference>
<sequence>MTESVASGSQSAEVQEGSSTSSSSPMLSYFGRMDAFDSKVEEWSMYVERLEIFFVVNNVPDDKKAASLLTLIGGRMYKFHKYHQEEGQSIREFLAKLQKLAETCEFGGYRDEALRDRLVCGITSQTIRRKLLGEADLTLKKAVDIAVGMELTDKEITQISAVQQVHKVQLQECFRCGKHNHSPDKCFHKLSECHIFKRKGHISPKCPQKISSKPPASSKPKQAEAKQNKSFKKKKKSSRIKFVDTQGSSSGSEVPEDESNPRIKFVGTQASSSESYTPVTDKPNSKLDTPLPEQGNSLTFPTAEESAMQEEPKTLTMSYSQRERKPPERLIEQM</sequence>
<comment type="caution">
    <text evidence="2">The sequence shown here is derived from an EMBL/GenBank/DDBJ whole genome shotgun (WGS) entry which is preliminary data.</text>
</comment>
<accession>A0AAD9PR18</accession>
<evidence type="ECO:0000313" key="2">
    <source>
        <dbReference type="EMBL" id="KAK2547270.1"/>
    </source>
</evidence>
<dbReference type="GO" id="GO:0003676">
    <property type="term" value="F:nucleic acid binding"/>
    <property type="evidence" value="ECO:0007669"/>
    <property type="project" value="InterPro"/>
</dbReference>
<dbReference type="Proteomes" id="UP001249851">
    <property type="component" value="Unassembled WGS sequence"/>
</dbReference>
<dbReference type="EMBL" id="JARQWQ010000196">
    <property type="protein sequence ID" value="KAK2547270.1"/>
    <property type="molecule type" value="Genomic_DNA"/>
</dbReference>
<feature type="region of interest" description="Disordered" evidence="1">
    <location>
        <begin position="1"/>
        <end position="24"/>
    </location>
</feature>
<keyword evidence="3" id="KW-1185">Reference proteome</keyword>
<feature type="region of interest" description="Disordered" evidence="1">
    <location>
        <begin position="204"/>
        <end position="334"/>
    </location>
</feature>
<feature type="compositionally biased region" description="Low complexity" evidence="1">
    <location>
        <begin position="207"/>
        <end position="220"/>
    </location>
</feature>
<organism evidence="2 3">
    <name type="scientific">Acropora cervicornis</name>
    <name type="common">Staghorn coral</name>
    <dbReference type="NCBI Taxonomy" id="6130"/>
    <lineage>
        <taxon>Eukaryota</taxon>
        <taxon>Metazoa</taxon>
        <taxon>Cnidaria</taxon>
        <taxon>Anthozoa</taxon>
        <taxon>Hexacorallia</taxon>
        <taxon>Scleractinia</taxon>
        <taxon>Astrocoeniina</taxon>
        <taxon>Acroporidae</taxon>
        <taxon>Acropora</taxon>
    </lineage>
</organism>
<reference evidence="2" key="2">
    <citation type="journal article" date="2023" name="Science">
        <title>Genomic signatures of disease resistance in endangered staghorn corals.</title>
        <authorList>
            <person name="Vollmer S.V."/>
            <person name="Selwyn J.D."/>
            <person name="Despard B.A."/>
            <person name="Roesel C.L."/>
        </authorList>
    </citation>
    <scope>NUCLEOTIDE SEQUENCE</scope>
    <source>
        <strain evidence="2">K2</strain>
    </source>
</reference>